<reference evidence="2 3" key="1">
    <citation type="submission" date="2015-07" db="EMBL/GenBank/DDBJ databases">
        <title>The genome of Dufourea novaeangliae.</title>
        <authorList>
            <person name="Pan H."/>
            <person name="Kapheim K."/>
        </authorList>
    </citation>
    <scope>NUCLEOTIDE SEQUENCE [LARGE SCALE GENOMIC DNA]</scope>
    <source>
        <strain evidence="2">0120121106</strain>
        <tissue evidence="2">Whole body</tissue>
    </source>
</reference>
<dbReference type="EMBL" id="KQ435119">
    <property type="protein sequence ID" value="KZC14721.1"/>
    <property type="molecule type" value="Genomic_DNA"/>
</dbReference>
<feature type="region of interest" description="Disordered" evidence="1">
    <location>
        <begin position="153"/>
        <end position="213"/>
    </location>
</feature>
<evidence type="ECO:0000313" key="3">
    <source>
        <dbReference type="Proteomes" id="UP000076502"/>
    </source>
</evidence>
<gene>
    <name evidence="2" type="ORF">WN55_07470</name>
</gene>
<feature type="region of interest" description="Disordered" evidence="1">
    <location>
        <begin position="1"/>
        <end position="52"/>
    </location>
</feature>
<name>A0A154PS43_DUFNO</name>
<dbReference type="Proteomes" id="UP000076502">
    <property type="component" value="Unassembled WGS sequence"/>
</dbReference>
<accession>A0A154PS43</accession>
<sequence>MARFLRARRTLQLPPPSTFTIGEGESEERSVVTREETTPQNRIPNCRGGKHRGEETGVGAGAEGTIHVVYTDYLLVSVHGVSQGNEIFSSAGKEANGGAQLGQRIERTPNEEKMGGAPTSENGKAIQRQQADCVAKILPRLIGGGGARACSRFGVTRGSHLPGTMDARSRADEDQEPRRRQRRQWQGLPKESRKTRKEGALGGDGVAFAAEEEGGGAERGWWVGWRNEGSVAGKMRASVSPHTFPYISPVQVEPEQAKDRPVEPPAGETDDRREKRRTASLDKGNQRNKSN</sequence>
<keyword evidence="3" id="KW-1185">Reference proteome</keyword>
<feature type="compositionally biased region" description="Basic and acidic residues" evidence="1">
    <location>
        <begin position="269"/>
        <end position="280"/>
    </location>
</feature>
<feature type="compositionally biased region" description="Basic and acidic residues" evidence="1">
    <location>
        <begin position="27"/>
        <end position="37"/>
    </location>
</feature>
<feature type="compositionally biased region" description="Basic and acidic residues" evidence="1">
    <location>
        <begin position="167"/>
        <end position="178"/>
    </location>
</feature>
<proteinExistence type="predicted"/>
<feature type="region of interest" description="Disordered" evidence="1">
    <location>
        <begin position="247"/>
        <end position="291"/>
    </location>
</feature>
<organism evidence="2 3">
    <name type="scientific">Dufourea novaeangliae</name>
    <name type="common">Sweat bee</name>
    <dbReference type="NCBI Taxonomy" id="178035"/>
    <lineage>
        <taxon>Eukaryota</taxon>
        <taxon>Metazoa</taxon>
        <taxon>Ecdysozoa</taxon>
        <taxon>Arthropoda</taxon>
        <taxon>Hexapoda</taxon>
        <taxon>Insecta</taxon>
        <taxon>Pterygota</taxon>
        <taxon>Neoptera</taxon>
        <taxon>Endopterygota</taxon>
        <taxon>Hymenoptera</taxon>
        <taxon>Apocrita</taxon>
        <taxon>Aculeata</taxon>
        <taxon>Apoidea</taxon>
        <taxon>Anthophila</taxon>
        <taxon>Halictidae</taxon>
        <taxon>Rophitinae</taxon>
        <taxon>Dufourea</taxon>
    </lineage>
</organism>
<evidence type="ECO:0000313" key="2">
    <source>
        <dbReference type="EMBL" id="KZC14721.1"/>
    </source>
</evidence>
<evidence type="ECO:0000256" key="1">
    <source>
        <dbReference type="SAM" id="MobiDB-lite"/>
    </source>
</evidence>
<protein>
    <submittedName>
        <fullName evidence="2">Uncharacterized protein</fullName>
    </submittedName>
</protein>
<dbReference type="AlphaFoldDB" id="A0A154PS43"/>